<reference evidence="1 2" key="1">
    <citation type="submission" date="2021-06" db="EMBL/GenBank/DDBJ databases">
        <authorList>
            <person name="Sun Q."/>
            <person name="Li D."/>
        </authorList>
    </citation>
    <scope>NUCLEOTIDE SEQUENCE [LARGE SCALE GENOMIC DNA]</scope>
    <source>
        <strain evidence="1 2">MSJ-4</strain>
    </source>
</reference>
<protein>
    <recommendedName>
        <fullName evidence="3">HEAT repeat domain-containing protein</fullName>
    </recommendedName>
</protein>
<gene>
    <name evidence="1" type="ORF">KQI89_01320</name>
</gene>
<comment type="caution">
    <text evidence="1">The sequence shown here is derived from an EMBL/GenBank/DDBJ whole genome shotgun (WGS) entry which is preliminary data.</text>
</comment>
<proteinExistence type="predicted"/>
<organism evidence="1 2">
    <name type="scientific">Clostridium simiarum</name>
    <dbReference type="NCBI Taxonomy" id="2841506"/>
    <lineage>
        <taxon>Bacteria</taxon>
        <taxon>Bacillati</taxon>
        <taxon>Bacillota</taxon>
        <taxon>Clostridia</taxon>
        <taxon>Eubacteriales</taxon>
        <taxon>Clostridiaceae</taxon>
        <taxon>Clostridium</taxon>
    </lineage>
</organism>
<dbReference type="Proteomes" id="UP000736583">
    <property type="component" value="Unassembled WGS sequence"/>
</dbReference>
<dbReference type="EMBL" id="JAHLQL010000001">
    <property type="protein sequence ID" value="MBU5590393.1"/>
    <property type="molecule type" value="Genomic_DNA"/>
</dbReference>
<evidence type="ECO:0008006" key="3">
    <source>
        <dbReference type="Google" id="ProtNLM"/>
    </source>
</evidence>
<evidence type="ECO:0000313" key="2">
    <source>
        <dbReference type="Proteomes" id="UP000736583"/>
    </source>
</evidence>
<evidence type="ECO:0000313" key="1">
    <source>
        <dbReference type="EMBL" id="MBU5590393.1"/>
    </source>
</evidence>
<sequence length="448" mass="53311">MVDYSKMTPYELGESCDVNSIDYIIEYLKKGNTNEKRLAASAIRKLSTNYKEDCNKSIEYLLQNLQHSGAQVRQYSLKALKELDLKKEHLNILKDFMKEEKKDYNIRVVYEILKENDNSISKKNYDIRYLSNLLIMEYFNGKSQVPRELVDNYKKAGKEFIELLYEAAGVIIEDTILMEIFCKRYDFNDKYYTIQGLSKYYGLPRNYIEESIEENLLKIGNVVHKSEFNKLYRYVSEVLRIDEKLTFIERLVLFLYYAFPKSHLKIIVKLIMIVIYNEPKEWKQESVISSYNKFLDNMEKALLKKDIRKLLEENIYWPESIKPLEIKNIRGISTIGYLKRTLHKKGLYFKSEKMNAYVYYKSLYQKEFLLKLELLEEVNFYSTFNFKLKEPKNKEDFISDVFFVFNDGKAVLVLTPPNEQNLKEEDKNKEEAFKKLCKEKGLGLLILK</sequence>
<keyword evidence="2" id="KW-1185">Reference proteome</keyword>
<name>A0ABS6EYB8_9CLOT</name>
<dbReference type="RefSeq" id="WP_216455605.1">
    <property type="nucleotide sequence ID" value="NZ_JAHLQL010000001.1"/>
</dbReference>
<accession>A0ABS6EYB8</accession>